<dbReference type="PANTHER" id="PTHR46825">
    <property type="entry name" value="D-ALANYL-D-ALANINE-CARBOXYPEPTIDASE/ENDOPEPTIDASE AMPH"/>
    <property type="match status" value="1"/>
</dbReference>
<dbReference type="Pfam" id="PF11954">
    <property type="entry name" value="DUF3471"/>
    <property type="match status" value="1"/>
</dbReference>
<comment type="caution">
    <text evidence="4">The sequence shown here is derived from an EMBL/GenBank/DDBJ whole genome shotgun (WGS) entry which is preliminary data.</text>
</comment>
<keyword evidence="5" id="KW-1185">Reference proteome</keyword>
<name>A0AA42CVT6_9SPHN</name>
<sequence length="509" mass="54915">MTSIARMKQVVISAAALTLASVAPATFAQTVATAPATPSTSQALEGLDAYIEAARQTWQVPGAAVAIVKDDKIVYAKGFGVREEGKPAKVDLDTVFAIGSATKAFTAAALGMLVDEKKIAWDGVVHDYMPSFEMNDPYITSHATVRDLLSHRTGVVTNGNLWYGSGFDRKEIIRRMRFQTESLGFRNQFQYQNEMFIVAGEVVSSVAGTSYDKFIASRIFEPLGMHRSYTSVTELKGLANVATPHVRIDGKMVPIDYRLIDNVGGAGVINSDARDMAQWVRLQLGDGKFEGKQLLAPATLAEMHTGQIVPRGTPSKTFKFTEYGLAWGIQEYRGRKIVQHSGAIDGMQSMVTMLPEKKLGVVVLSNSQPNMLGMAVALRVLDAFIGGPVTDHSAVLKKVSDDAARIAREKAPSPPATPSPPSLPLDRYVGTYSSALLGDVSITLEDGKLLLARPAASATLDQNDKDKFKARWKSPGQASIFGQTPANFTLDPTGQITALELGGDKFTRK</sequence>
<reference evidence="4" key="1">
    <citation type="submission" date="2022-06" db="EMBL/GenBank/DDBJ databases">
        <title>Sphingomonas sp. nov. isolated from rhizosphere soil of tomato.</title>
        <authorList>
            <person name="Dong H."/>
            <person name="Gao R."/>
        </authorList>
    </citation>
    <scope>NUCLEOTIDE SEQUENCE</scope>
    <source>
        <strain evidence="4">MMSM24</strain>
    </source>
</reference>
<protein>
    <submittedName>
        <fullName evidence="4">Serine hydrolase</fullName>
    </submittedName>
</protein>
<dbReference type="Gene3D" id="2.40.128.600">
    <property type="match status" value="1"/>
</dbReference>
<keyword evidence="4" id="KW-0378">Hydrolase</keyword>
<proteinExistence type="predicted"/>
<feature type="signal peptide" evidence="1">
    <location>
        <begin position="1"/>
        <end position="28"/>
    </location>
</feature>
<evidence type="ECO:0000256" key="1">
    <source>
        <dbReference type="SAM" id="SignalP"/>
    </source>
</evidence>
<evidence type="ECO:0000259" key="3">
    <source>
        <dbReference type="Pfam" id="PF11954"/>
    </source>
</evidence>
<feature type="domain" description="Peptidase S12 Pab87-related C-terminal" evidence="3">
    <location>
        <begin position="416"/>
        <end position="501"/>
    </location>
</feature>
<dbReference type="EMBL" id="JANFAV010000017">
    <property type="protein sequence ID" value="MCW6536958.1"/>
    <property type="molecule type" value="Genomic_DNA"/>
</dbReference>
<feature type="chain" id="PRO_5041281054" evidence="1">
    <location>
        <begin position="29"/>
        <end position="509"/>
    </location>
</feature>
<dbReference type="GO" id="GO:0016787">
    <property type="term" value="F:hydrolase activity"/>
    <property type="evidence" value="ECO:0007669"/>
    <property type="project" value="UniProtKB-KW"/>
</dbReference>
<gene>
    <name evidence="4" type="ORF">NEE01_19440</name>
</gene>
<dbReference type="AlphaFoldDB" id="A0AA42CVT6"/>
<dbReference type="InterPro" id="IPR021860">
    <property type="entry name" value="Peptidase_S12_Pab87-rel_C"/>
</dbReference>
<evidence type="ECO:0000313" key="4">
    <source>
        <dbReference type="EMBL" id="MCW6536958.1"/>
    </source>
</evidence>
<dbReference type="Pfam" id="PF00144">
    <property type="entry name" value="Beta-lactamase"/>
    <property type="match status" value="1"/>
</dbReference>
<dbReference type="InterPro" id="IPR001466">
    <property type="entry name" value="Beta-lactam-related"/>
</dbReference>
<evidence type="ECO:0000313" key="5">
    <source>
        <dbReference type="Proteomes" id="UP001165565"/>
    </source>
</evidence>
<dbReference type="InterPro" id="IPR012338">
    <property type="entry name" value="Beta-lactam/transpept-like"/>
</dbReference>
<dbReference type="InterPro" id="IPR050491">
    <property type="entry name" value="AmpC-like"/>
</dbReference>
<dbReference type="Gene3D" id="3.40.710.10">
    <property type="entry name" value="DD-peptidase/beta-lactamase superfamily"/>
    <property type="match status" value="1"/>
</dbReference>
<dbReference type="Proteomes" id="UP001165565">
    <property type="component" value="Unassembled WGS sequence"/>
</dbReference>
<feature type="domain" description="Beta-lactamase-related" evidence="2">
    <location>
        <begin position="48"/>
        <end position="371"/>
    </location>
</feature>
<dbReference type="RefSeq" id="WP_265270784.1">
    <property type="nucleotide sequence ID" value="NZ_JANFAV010000017.1"/>
</dbReference>
<evidence type="ECO:0000259" key="2">
    <source>
        <dbReference type="Pfam" id="PF00144"/>
    </source>
</evidence>
<keyword evidence="1" id="KW-0732">Signal</keyword>
<dbReference type="SUPFAM" id="SSF56601">
    <property type="entry name" value="beta-lactamase/transpeptidase-like"/>
    <property type="match status" value="1"/>
</dbReference>
<accession>A0AA42CVT6</accession>
<dbReference type="PANTHER" id="PTHR46825:SF15">
    <property type="entry name" value="BETA-LACTAMASE-RELATED DOMAIN-CONTAINING PROTEIN"/>
    <property type="match status" value="1"/>
</dbReference>
<organism evidence="4 5">
    <name type="scientific">Sphingomonas lycopersici</name>
    <dbReference type="NCBI Taxonomy" id="2951807"/>
    <lineage>
        <taxon>Bacteria</taxon>
        <taxon>Pseudomonadati</taxon>
        <taxon>Pseudomonadota</taxon>
        <taxon>Alphaproteobacteria</taxon>
        <taxon>Sphingomonadales</taxon>
        <taxon>Sphingomonadaceae</taxon>
        <taxon>Sphingomonas</taxon>
    </lineage>
</organism>